<dbReference type="PANTHER" id="PTHR43652">
    <property type="entry name" value="BASIC AMINO ACID ANTIPORTER YFCC-RELATED"/>
    <property type="match status" value="1"/>
</dbReference>
<comment type="subcellular location">
    <subcellularLocation>
        <location evidence="1">Membrane</location>
        <topology evidence="1">Multi-pass membrane protein</topology>
    </subcellularLocation>
</comment>
<keyword evidence="4" id="KW-0677">Repeat</keyword>
<dbReference type="GO" id="GO:0005886">
    <property type="term" value="C:plasma membrane"/>
    <property type="evidence" value="ECO:0007669"/>
    <property type="project" value="TreeGrafter"/>
</dbReference>
<sequence length="441" mass="45734">MTSSTIAIIITVITMILFFINKLPMSVVACISTLAMGILIPEMKLSQIYSGFGGSSIVMVAGMCIVGDALFQTGIAQRIGSKIASTPIAKNERVFIIAIVIICTIMSAFLSNSGCIAMWMPIIASIAAGSNGKIRSKMVIFPAGIACIIGGACTLVGSVSQVTANSILMGYAGYEEGLGVFDISRVMVPAAILQVVFWATAGYSLLKWALKPGSPDFDKNNSFASQPSVTKEGMPDIPRWKGTLSVVVLVGCIVLFILCGFAPFNKYFNIANIALLGATILFATGCVPVKSTLAELPWDVLICIGAITGLGTGLDASGGGAIIAGFVLNLFGGESASVIVLTVVITILTSVLTLFMQNGSVAAMLTPICISMALALGISPVPWVVVIAIGTNLAIASPIGTAVNMQILPAGYTFKDFVKIGGPLFIIMVAAVSVLSCMVLF</sequence>
<evidence type="ECO:0000256" key="5">
    <source>
        <dbReference type="ARBA" id="ARBA00022989"/>
    </source>
</evidence>
<name>A0A6N2Z3J7_CLOSY</name>
<accession>A0A6N2Z3J7</accession>
<dbReference type="RefSeq" id="WP_156684287.1">
    <property type="nucleotide sequence ID" value="NZ_CACRUA010000005.1"/>
</dbReference>
<evidence type="ECO:0000256" key="6">
    <source>
        <dbReference type="ARBA" id="ARBA00023136"/>
    </source>
</evidence>
<feature type="transmembrane region" description="Helical" evidence="7">
    <location>
        <begin position="7"/>
        <end position="40"/>
    </location>
</feature>
<dbReference type="GO" id="GO:0055085">
    <property type="term" value="P:transmembrane transport"/>
    <property type="evidence" value="ECO:0007669"/>
    <property type="project" value="InterPro"/>
</dbReference>
<organism evidence="9">
    <name type="scientific">Clostridium symbiosum</name>
    <name type="common">Bacteroides symbiosus</name>
    <dbReference type="NCBI Taxonomy" id="1512"/>
    <lineage>
        <taxon>Bacteria</taxon>
        <taxon>Bacillati</taxon>
        <taxon>Bacillota</taxon>
        <taxon>Clostridia</taxon>
        <taxon>Lachnospirales</taxon>
        <taxon>Lachnospiraceae</taxon>
        <taxon>Otoolea</taxon>
    </lineage>
</organism>
<dbReference type="InterPro" id="IPR051679">
    <property type="entry name" value="DASS-Related_Transporters"/>
</dbReference>
<evidence type="ECO:0000256" key="2">
    <source>
        <dbReference type="ARBA" id="ARBA00022448"/>
    </source>
</evidence>
<feature type="transmembrane region" description="Helical" evidence="7">
    <location>
        <begin position="183"/>
        <end position="206"/>
    </location>
</feature>
<dbReference type="EMBL" id="CACRUA010000005">
    <property type="protein sequence ID" value="VYT72500.1"/>
    <property type="molecule type" value="Genomic_DNA"/>
</dbReference>
<feature type="transmembrane region" description="Helical" evidence="7">
    <location>
        <begin position="336"/>
        <end position="356"/>
    </location>
</feature>
<feature type="transmembrane region" description="Helical" evidence="7">
    <location>
        <begin position="52"/>
        <end position="71"/>
    </location>
</feature>
<dbReference type="AlphaFoldDB" id="A0A6N2Z3J7"/>
<feature type="transmembrane region" description="Helical" evidence="7">
    <location>
        <begin position="244"/>
        <end position="264"/>
    </location>
</feature>
<proteinExistence type="predicted"/>
<feature type="domain" description="Citrate transporter-like" evidence="8">
    <location>
        <begin position="15"/>
        <end position="388"/>
    </location>
</feature>
<feature type="transmembrane region" description="Helical" evidence="7">
    <location>
        <begin position="139"/>
        <end position="163"/>
    </location>
</feature>
<dbReference type="PANTHER" id="PTHR43652:SF2">
    <property type="entry name" value="BASIC AMINO ACID ANTIPORTER YFCC-RELATED"/>
    <property type="match status" value="1"/>
</dbReference>
<evidence type="ECO:0000256" key="7">
    <source>
        <dbReference type="SAM" id="Phobius"/>
    </source>
</evidence>
<feature type="transmembrane region" description="Helical" evidence="7">
    <location>
        <begin position="368"/>
        <end position="400"/>
    </location>
</feature>
<evidence type="ECO:0000313" key="9">
    <source>
        <dbReference type="EMBL" id="VYT72500.1"/>
    </source>
</evidence>
<evidence type="ECO:0000256" key="1">
    <source>
        <dbReference type="ARBA" id="ARBA00004141"/>
    </source>
</evidence>
<keyword evidence="6 7" id="KW-0472">Membrane</keyword>
<keyword evidence="5 7" id="KW-1133">Transmembrane helix</keyword>
<dbReference type="InterPro" id="IPR004680">
    <property type="entry name" value="Cit_transptr-like_dom"/>
</dbReference>
<feature type="transmembrane region" description="Helical" evidence="7">
    <location>
        <begin position="92"/>
        <end position="110"/>
    </location>
</feature>
<feature type="transmembrane region" description="Helical" evidence="7">
    <location>
        <begin position="270"/>
        <end position="289"/>
    </location>
</feature>
<evidence type="ECO:0000259" key="8">
    <source>
        <dbReference type="Pfam" id="PF03600"/>
    </source>
</evidence>
<feature type="transmembrane region" description="Helical" evidence="7">
    <location>
        <begin position="420"/>
        <end position="440"/>
    </location>
</feature>
<dbReference type="Pfam" id="PF03600">
    <property type="entry name" value="CitMHS"/>
    <property type="match status" value="1"/>
</dbReference>
<feature type="transmembrane region" description="Helical" evidence="7">
    <location>
        <begin position="301"/>
        <end position="330"/>
    </location>
</feature>
<evidence type="ECO:0000256" key="3">
    <source>
        <dbReference type="ARBA" id="ARBA00022692"/>
    </source>
</evidence>
<protein>
    <submittedName>
        <fullName evidence="9">Sodium-dependent dicarboxylate transporter SdcS</fullName>
    </submittedName>
</protein>
<keyword evidence="3 7" id="KW-0812">Transmembrane</keyword>
<evidence type="ECO:0000256" key="4">
    <source>
        <dbReference type="ARBA" id="ARBA00022737"/>
    </source>
</evidence>
<gene>
    <name evidence="9" type="primary">sdcS_1</name>
    <name evidence="9" type="ORF">CSLFYP84_00424</name>
</gene>
<reference evidence="9" key="1">
    <citation type="submission" date="2019-11" db="EMBL/GenBank/DDBJ databases">
        <authorList>
            <person name="Feng L."/>
        </authorList>
    </citation>
    <scope>NUCLEOTIDE SEQUENCE</scope>
    <source>
        <strain evidence="9">CsymbiosumLFYP84</strain>
    </source>
</reference>
<keyword evidence="2" id="KW-0813">Transport</keyword>